<comment type="similarity">
    <text evidence="2">Belongs to the ACC deaminase/D-cysteine desulfhydrase family.</text>
</comment>
<evidence type="ECO:0000259" key="4">
    <source>
        <dbReference type="Pfam" id="PF00291"/>
    </source>
</evidence>
<dbReference type="PIRSF" id="PIRSF006278">
    <property type="entry name" value="ACCD_DCysDesulf"/>
    <property type="match status" value="1"/>
</dbReference>
<reference evidence="5 6" key="1">
    <citation type="submission" date="2022-08" db="EMBL/GenBank/DDBJ databases">
        <title>Algoriphagus sp. CAU 1643 isolated from mud.</title>
        <authorList>
            <person name="Kim W."/>
        </authorList>
    </citation>
    <scope>NUCLEOTIDE SEQUENCE [LARGE SCALE GENOMIC DNA]</scope>
    <source>
        <strain evidence="5 6">CAU 1643</strain>
    </source>
</reference>
<feature type="domain" description="Tryptophan synthase beta chain-like PALP" evidence="4">
    <location>
        <begin position="30"/>
        <end position="286"/>
    </location>
</feature>
<dbReference type="Proteomes" id="UP001206788">
    <property type="component" value="Unassembled WGS sequence"/>
</dbReference>
<organism evidence="5 6">
    <name type="scientific">Algoriphagus limi</name>
    <dbReference type="NCBI Taxonomy" id="2975273"/>
    <lineage>
        <taxon>Bacteria</taxon>
        <taxon>Pseudomonadati</taxon>
        <taxon>Bacteroidota</taxon>
        <taxon>Cytophagia</taxon>
        <taxon>Cytophagales</taxon>
        <taxon>Cyclobacteriaceae</taxon>
        <taxon>Algoriphagus</taxon>
    </lineage>
</organism>
<dbReference type="InterPro" id="IPR001926">
    <property type="entry name" value="TrpB-like_PALP"/>
</dbReference>
<dbReference type="InterPro" id="IPR036052">
    <property type="entry name" value="TrpB-like_PALP_sf"/>
</dbReference>
<dbReference type="PANTHER" id="PTHR43780:SF2">
    <property type="entry name" value="1-AMINOCYCLOPROPANE-1-CARBOXYLATE DEAMINASE-RELATED"/>
    <property type="match status" value="1"/>
</dbReference>
<evidence type="ECO:0000313" key="5">
    <source>
        <dbReference type="EMBL" id="MCS5491232.1"/>
    </source>
</evidence>
<name>A0ABT2G7W7_9BACT</name>
<comment type="cofactor">
    <cofactor evidence="1">
        <name>pyridoxal 5'-phosphate</name>
        <dbReference type="ChEBI" id="CHEBI:597326"/>
    </cofactor>
</comment>
<evidence type="ECO:0000256" key="2">
    <source>
        <dbReference type="ARBA" id="ARBA00008639"/>
    </source>
</evidence>
<accession>A0ABT2G7W7</accession>
<dbReference type="SUPFAM" id="SSF53686">
    <property type="entry name" value="Tryptophan synthase beta subunit-like PLP-dependent enzymes"/>
    <property type="match status" value="1"/>
</dbReference>
<dbReference type="InterPro" id="IPR027278">
    <property type="entry name" value="ACCD_DCysDesulf"/>
</dbReference>
<keyword evidence="6" id="KW-1185">Reference proteome</keyword>
<dbReference type="EMBL" id="JANWGH010000003">
    <property type="protein sequence ID" value="MCS5491232.1"/>
    <property type="molecule type" value="Genomic_DNA"/>
</dbReference>
<evidence type="ECO:0000256" key="3">
    <source>
        <dbReference type="ARBA" id="ARBA00022898"/>
    </source>
</evidence>
<sequence>MLNPQPIINQVLDHPLLEEKEVELSIKRLDWVHEMVPGNKFFKLKYNLEKAIRENKKTLLTFGGAYSNHIHAVANAAHFLGLNAIGIIRGEETLPLNPTLSDAKSKGMRLHYISRSQYRGKTDDSFIEELHDLFGDFYLIPEGGTNSEAIKGTQEILQEEDQSYSHISVSIGTGGTFTGILQASQSNQMILGFSSLKGNFIKKEIDKLIEDYSINPKDQFQVITDYHFGGYAKYDQSLIEFIWWFFESFGIVLDPVYTGKMLFGLWDLIKKGYFPKGSKILVIHSGGIQGNRGFTFQTGIKLPSL</sequence>
<dbReference type="RefSeq" id="WP_259414905.1">
    <property type="nucleotide sequence ID" value="NZ_JANWGH010000003.1"/>
</dbReference>
<proteinExistence type="inferred from homology"/>
<gene>
    <name evidence="5" type="ORF">NY014_12365</name>
</gene>
<keyword evidence="3" id="KW-0663">Pyridoxal phosphate</keyword>
<protein>
    <submittedName>
        <fullName evidence="5">Pyridoxal-phosphate dependent enzyme</fullName>
    </submittedName>
</protein>
<comment type="caution">
    <text evidence="5">The sequence shown here is derived from an EMBL/GenBank/DDBJ whole genome shotgun (WGS) entry which is preliminary data.</text>
</comment>
<evidence type="ECO:0000256" key="1">
    <source>
        <dbReference type="ARBA" id="ARBA00001933"/>
    </source>
</evidence>
<dbReference type="Gene3D" id="3.40.50.1100">
    <property type="match status" value="2"/>
</dbReference>
<evidence type="ECO:0000313" key="6">
    <source>
        <dbReference type="Proteomes" id="UP001206788"/>
    </source>
</evidence>
<dbReference type="Pfam" id="PF00291">
    <property type="entry name" value="PALP"/>
    <property type="match status" value="1"/>
</dbReference>
<dbReference type="PANTHER" id="PTHR43780">
    <property type="entry name" value="1-AMINOCYCLOPROPANE-1-CARBOXYLATE DEAMINASE-RELATED"/>
    <property type="match status" value="1"/>
</dbReference>